<evidence type="ECO:0000313" key="3">
    <source>
        <dbReference type="Proteomes" id="UP001302602"/>
    </source>
</evidence>
<feature type="non-terminal residue" evidence="2">
    <location>
        <position position="1"/>
    </location>
</feature>
<reference evidence="2" key="2">
    <citation type="submission" date="2023-05" db="EMBL/GenBank/DDBJ databases">
        <authorList>
            <consortium name="Lawrence Berkeley National Laboratory"/>
            <person name="Steindorff A."/>
            <person name="Hensen N."/>
            <person name="Bonometti L."/>
            <person name="Westerberg I."/>
            <person name="Brannstrom I.O."/>
            <person name="Guillou S."/>
            <person name="Cros-Aarteil S."/>
            <person name="Calhoun S."/>
            <person name="Haridas S."/>
            <person name="Kuo A."/>
            <person name="Mondo S."/>
            <person name="Pangilinan J."/>
            <person name="Riley R."/>
            <person name="Labutti K."/>
            <person name="Andreopoulos B."/>
            <person name="Lipzen A."/>
            <person name="Chen C."/>
            <person name="Yanf M."/>
            <person name="Daum C."/>
            <person name="Ng V."/>
            <person name="Clum A."/>
            <person name="Ohm R."/>
            <person name="Martin F."/>
            <person name="Silar P."/>
            <person name="Natvig D."/>
            <person name="Lalanne C."/>
            <person name="Gautier V."/>
            <person name="Ament-Velasquez S.L."/>
            <person name="Kruys A."/>
            <person name="Hutchinson M.I."/>
            <person name="Powell A.J."/>
            <person name="Barry K."/>
            <person name="Miller A.N."/>
            <person name="Grigoriev I.V."/>
            <person name="Debuchy R."/>
            <person name="Gladieux P."/>
            <person name="Thoren M.H."/>
            <person name="Johannesson H."/>
        </authorList>
    </citation>
    <scope>NUCLEOTIDE SEQUENCE</scope>
    <source>
        <strain evidence="2">CBS 731.68</strain>
    </source>
</reference>
<feature type="region of interest" description="Disordered" evidence="1">
    <location>
        <begin position="321"/>
        <end position="364"/>
    </location>
</feature>
<sequence>ATATAPSSSSILATGSAPETRTLLTFPTEGLPSPWILSEADLRAIPVRYPTGSAPAQAQINRWLCCRCAEEGYFDPVGMVHCPSPSPPPRPLPAQPQHRRHHCHQHPDHSNISHQAHDPHQHDHRSNNSTATATGGVSGSSSSSSEEGFGVCWRASCRHRKCVNCALYAGPLVGGGGGGGGAKAKLLIRTVGGLHASPRFVDPVYWECAGCGEWMRNRFDSRCTLGLTGCRNGACPFAWKALQLQLGLVGGGDAGGPPLGAGVLMAESLVMNRYGQRLGTADQRVAVADGPWDWQRRALGDARCAVVAGLRAAMRRTGDGMRFGSSANENGRSMSDRERLWKDGGPVPHYPYRRPPPLDENDAEENNEYEGSYLAGMSTEPLDKGKGAEQQYTAPSRSPRFCSTPSLVGANPVPLGFFPGWNRI</sequence>
<evidence type="ECO:0000313" key="2">
    <source>
        <dbReference type="EMBL" id="KAK4126806.1"/>
    </source>
</evidence>
<dbReference type="Proteomes" id="UP001302602">
    <property type="component" value="Unassembled WGS sequence"/>
</dbReference>
<organism evidence="2 3">
    <name type="scientific">Parathielavia appendiculata</name>
    <dbReference type="NCBI Taxonomy" id="2587402"/>
    <lineage>
        <taxon>Eukaryota</taxon>
        <taxon>Fungi</taxon>
        <taxon>Dikarya</taxon>
        <taxon>Ascomycota</taxon>
        <taxon>Pezizomycotina</taxon>
        <taxon>Sordariomycetes</taxon>
        <taxon>Sordariomycetidae</taxon>
        <taxon>Sordariales</taxon>
        <taxon>Chaetomiaceae</taxon>
        <taxon>Parathielavia</taxon>
    </lineage>
</organism>
<protein>
    <submittedName>
        <fullName evidence="2">Uncharacterized protein</fullName>
    </submittedName>
</protein>
<dbReference type="GeneID" id="87824736"/>
<feature type="region of interest" description="Disordered" evidence="1">
    <location>
        <begin position="84"/>
        <end position="147"/>
    </location>
</feature>
<feature type="non-terminal residue" evidence="2">
    <location>
        <position position="424"/>
    </location>
</feature>
<accession>A0AAN6U6K9</accession>
<feature type="region of interest" description="Disordered" evidence="1">
    <location>
        <begin position="376"/>
        <end position="403"/>
    </location>
</feature>
<proteinExistence type="predicted"/>
<dbReference type="RefSeq" id="XP_062650577.1">
    <property type="nucleotide sequence ID" value="XM_062787966.1"/>
</dbReference>
<name>A0AAN6U6K9_9PEZI</name>
<gene>
    <name evidence="2" type="ORF">N657DRAFT_558714</name>
</gene>
<feature type="compositionally biased region" description="Low complexity" evidence="1">
    <location>
        <begin position="129"/>
        <end position="147"/>
    </location>
</feature>
<dbReference type="AlphaFoldDB" id="A0AAN6U6K9"/>
<comment type="caution">
    <text evidence="2">The sequence shown here is derived from an EMBL/GenBank/DDBJ whole genome shotgun (WGS) entry which is preliminary data.</text>
</comment>
<feature type="compositionally biased region" description="Basic and acidic residues" evidence="1">
    <location>
        <begin position="105"/>
        <end position="126"/>
    </location>
</feature>
<evidence type="ECO:0000256" key="1">
    <source>
        <dbReference type="SAM" id="MobiDB-lite"/>
    </source>
</evidence>
<keyword evidence="3" id="KW-1185">Reference proteome</keyword>
<feature type="compositionally biased region" description="Pro residues" evidence="1">
    <location>
        <begin position="84"/>
        <end position="94"/>
    </location>
</feature>
<feature type="compositionally biased region" description="Polar residues" evidence="1">
    <location>
        <begin position="390"/>
        <end position="403"/>
    </location>
</feature>
<reference evidence="2" key="1">
    <citation type="journal article" date="2023" name="Mol. Phylogenet. Evol.">
        <title>Genome-scale phylogeny and comparative genomics of the fungal order Sordariales.</title>
        <authorList>
            <person name="Hensen N."/>
            <person name="Bonometti L."/>
            <person name="Westerberg I."/>
            <person name="Brannstrom I.O."/>
            <person name="Guillou S."/>
            <person name="Cros-Aarteil S."/>
            <person name="Calhoun S."/>
            <person name="Haridas S."/>
            <person name="Kuo A."/>
            <person name="Mondo S."/>
            <person name="Pangilinan J."/>
            <person name="Riley R."/>
            <person name="LaButti K."/>
            <person name="Andreopoulos B."/>
            <person name="Lipzen A."/>
            <person name="Chen C."/>
            <person name="Yan M."/>
            <person name="Daum C."/>
            <person name="Ng V."/>
            <person name="Clum A."/>
            <person name="Steindorff A."/>
            <person name="Ohm R.A."/>
            <person name="Martin F."/>
            <person name="Silar P."/>
            <person name="Natvig D.O."/>
            <person name="Lalanne C."/>
            <person name="Gautier V."/>
            <person name="Ament-Velasquez S.L."/>
            <person name="Kruys A."/>
            <person name="Hutchinson M.I."/>
            <person name="Powell A.J."/>
            <person name="Barry K."/>
            <person name="Miller A.N."/>
            <person name="Grigoriev I.V."/>
            <person name="Debuchy R."/>
            <person name="Gladieux P."/>
            <person name="Hiltunen Thoren M."/>
            <person name="Johannesson H."/>
        </authorList>
    </citation>
    <scope>NUCLEOTIDE SEQUENCE</scope>
    <source>
        <strain evidence="2">CBS 731.68</strain>
    </source>
</reference>
<dbReference type="EMBL" id="MU853224">
    <property type="protein sequence ID" value="KAK4126806.1"/>
    <property type="molecule type" value="Genomic_DNA"/>
</dbReference>